<reference evidence="2 3" key="1">
    <citation type="submission" date="2015-01" db="EMBL/GenBank/DDBJ databases">
        <title>Deinococcus puniceus/DY1/ whole genome sequencing.</title>
        <authorList>
            <person name="Kim M.K."/>
            <person name="Srinivasan S."/>
            <person name="Lee J.-J."/>
        </authorList>
    </citation>
    <scope>NUCLEOTIDE SEQUENCE [LARGE SCALE GENOMIC DNA]</scope>
    <source>
        <strain evidence="2 3">DY1</strain>
    </source>
</reference>
<feature type="signal peptide" evidence="1">
    <location>
        <begin position="1"/>
        <end position="21"/>
    </location>
</feature>
<dbReference type="AlphaFoldDB" id="A0A172T763"/>
<organism evidence="2 3">
    <name type="scientific">Deinococcus puniceus</name>
    <dbReference type="NCBI Taxonomy" id="1182568"/>
    <lineage>
        <taxon>Bacteria</taxon>
        <taxon>Thermotogati</taxon>
        <taxon>Deinococcota</taxon>
        <taxon>Deinococci</taxon>
        <taxon>Deinococcales</taxon>
        <taxon>Deinococcaceae</taxon>
        <taxon>Deinococcus</taxon>
    </lineage>
</organism>
<feature type="chain" id="PRO_5008000451" description="DUF11 domain-containing protein" evidence="1">
    <location>
        <begin position="22"/>
        <end position="729"/>
    </location>
</feature>
<sequence>MKLHTSLLTLMAALAAGSAAAAGTPAGTPITNIATATFIDPNDGTTPKTSQSNTVTTTVLPKPGFDVNFSGTTVDGNTPVAPVAGATGGAGYYPADYVKNNVVPTATGIDVDTKYTLVNTGNSVNPVTLVAVVSANGNGASPLPTVEYYLDLNGNGLIEPGDTLISGPVSIPVDDPLTPGDEGQVQIIQRIKIPVTAPKASEYFVSPQGTGQQFVTATSTTDPASTEPSTDLQYTYVKIANPSVDIVPPTDTDPSTPTVTPPVPGPIPGPVGPVTDPNTYVPPANPPGGPVTTPGTIIAVDPATGDQNAYPPADLGTAPDVVTFVSQVTNNGTIPDAVVLIPPTGLPPGTIVTILDGNGNPITPDANGNFPLGIIAPGGSVPFRVIVTYPDPDGNPATPAPSIPIIIGVDSGNDPDLTPNTEGKFTVNPPNVIFGDTDGTTAAPAKFPNETVIPGTATGTGTAQTDSSAVFPMSVVNTGAYPESYTIAGSVTVKVINPTTGVISDQVVPVKYYLADANGNPTGPALTTTPVVAPGAQLKLVAVIDVPANAASTTANGVSTPLPVSQGIVGSFSGIARSDDNDTVSIGVANTGPSGIEITKTQTSANANALPGNDIQYQIVAKNNFNASVRGFFLTEQGGVVGTGTNTGTTTNLFTYSTYKSVAASANFAGNLLVRFNSMGWQPIGTAVAPASVTRVDVGVDTSSDGAITAADTMPSTGVITVNFTTTIK</sequence>
<dbReference type="KEGG" id="dpu:SU48_02205"/>
<evidence type="ECO:0000256" key="1">
    <source>
        <dbReference type="SAM" id="SignalP"/>
    </source>
</evidence>
<dbReference type="PATRIC" id="fig|1182568.3.peg.464"/>
<proteinExistence type="predicted"/>
<dbReference type="RefSeq" id="WP_064013820.1">
    <property type="nucleotide sequence ID" value="NZ_CP011387.1"/>
</dbReference>
<dbReference type="EMBL" id="CP011387">
    <property type="protein sequence ID" value="ANE42766.1"/>
    <property type="molecule type" value="Genomic_DNA"/>
</dbReference>
<accession>A0A172T763</accession>
<evidence type="ECO:0000313" key="3">
    <source>
        <dbReference type="Proteomes" id="UP000077363"/>
    </source>
</evidence>
<keyword evidence="3" id="KW-1185">Reference proteome</keyword>
<evidence type="ECO:0008006" key="4">
    <source>
        <dbReference type="Google" id="ProtNLM"/>
    </source>
</evidence>
<gene>
    <name evidence="2" type="ORF">SU48_02205</name>
</gene>
<dbReference type="STRING" id="1182568.SU48_02205"/>
<name>A0A172T763_9DEIO</name>
<dbReference type="Proteomes" id="UP000077363">
    <property type="component" value="Chromosome"/>
</dbReference>
<keyword evidence="1" id="KW-0732">Signal</keyword>
<dbReference type="OrthoDB" id="58467at2"/>
<evidence type="ECO:0000313" key="2">
    <source>
        <dbReference type="EMBL" id="ANE42766.1"/>
    </source>
</evidence>
<protein>
    <recommendedName>
        <fullName evidence="4">DUF11 domain-containing protein</fullName>
    </recommendedName>
</protein>